<comment type="similarity">
    <text evidence="4">Belongs to the PPP phosphatase family.</text>
</comment>
<keyword evidence="3" id="KW-0464">Manganese</keyword>
<dbReference type="GO" id="GO:0004722">
    <property type="term" value="F:protein serine/threonine phosphatase activity"/>
    <property type="evidence" value="ECO:0007669"/>
    <property type="project" value="UniProtKB-EC"/>
</dbReference>
<dbReference type="GeneID" id="92367988"/>
<dbReference type="OrthoDB" id="1930084at2759"/>
<dbReference type="Pfam" id="PF00149">
    <property type="entry name" value="Metallophos"/>
    <property type="match status" value="1"/>
</dbReference>
<evidence type="ECO:0000313" key="7">
    <source>
        <dbReference type="Proteomes" id="UP000186804"/>
    </source>
</evidence>
<reference evidence="6 7" key="1">
    <citation type="submission" date="2016-10" db="EMBL/GenBank/DDBJ databases">
        <title>Reductive evolution of mitochondrial metabolism and differential evolution of invasion-related proteins in Cryptosporidium.</title>
        <authorList>
            <person name="Liu S."/>
            <person name="Roellig D.M."/>
            <person name="Guo Y."/>
            <person name="Li N."/>
            <person name="Frace M.A."/>
            <person name="Tang K."/>
            <person name="Zhang L."/>
            <person name="Feng Y."/>
            <person name="Xiao L."/>
        </authorList>
    </citation>
    <scope>NUCLEOTIDE SEQUENCE [LARGE SCALE GENOMIC DNA]</scope>
    <source>
        <strain evidence="6">30847</strain>
    </source>
</reference>
<dbReference type="SMART" id="SM00156">
    <property type="entry name" value="PP2Ac"/>
    <property type="match status" value="1"/>
</dbReference>
<dbReference type="InterPro" id="IPR004843">
    <property type="entry name" value="Calcineurin-like_PHP"/>
</dbReference>
<dbReference type="PROSITE" id="PS00125">
    <property type="entry name" value="SER_THR_PHOSPHATASE"/>
    <property type="match status" value="1"/>
</dbReference>
<evidence type="ECO:0000259" key="5">
    <source>
        <dbReference type="PROSITE" id="PS00125"/>
    </source>
</evidence>
<dbReference type="GO" id="GO:0046872">
    <property type="term" value="F:metal ion binding"/>
    <property type="evidence" value="ECO:0007669"/>
    <property type="project" value="UniProtKB-KW"/>
</dbReference>
<dbReference type="RefSeq" id="XP_067069842.1">
    <property type="nucleotide sequence ID" value="XM_067214029.1"/>
</dbReference>
<gene>
    <name evidence="6" type="ORF">cand_038040</name>
</gene>
<dbReference type="Proteomes" id="UP000186804">
    <property type="component" value="Unassembled WGS sequence"/>
</dbReference>
<dbReference type="InterPro" id="IPR006186">
    <property type="entry name" value="Ser/Thr-sp_prot-phosphatase"/>
</dbReference>
<organism evidence="6 7">
    <name type="scientific">Cryptosporidium andersoni</name>
    <dbReference type="NCBI Taxonomy" id="117008"/>
    <lineage>
        <taxon>Eukaryota</taxon>
        <taxon>Sar</taxon>
        <taxon>Alveolata</taxon>
        <taxon>Apicomplexa</taxon>
        <taxon>Conoidasida</taxon>
        <taxon>Coccidia</taxon>
        <taxon>Eucoccidiorida</taxon>
        <taxon>Eimeriorina</taxon>
        <taxon>Cryptosporidiidae</taxon>
        <taxon>Cryptosporidium</taxon>
    </lineage>
</organism>
<evidence type="ECO:0000256" key="1">
    <source>
        <dbReference type="ARBA" id="ARBA00022723"/>
    </source>
</evidence>
<feature type="domain" description="Serine/threonine specific protein phosphatases" evidence="5">
    <location>
        <begin position="150"/>
        <end position="155"/>
    </location>
</feature>
<dbReference type="Gene3D" id="3.60.21.10">
    <property type="match status" value="1"/>
</dbReference>
<dbReference type="EC" id="3.1.3.16" evidence="4"/>
<dbReference type="CDD" id="cd07415">
    <property type="entry name" value="MPP_PP2A_PP4_PP6"/>
    <property type="match status" value="1"/>
</dbReference>
<evidence type="ECO:0000256" key="3">
    <source>
        <dbReference type="ARBA" id="ARBA00023211"/>
    </source>
</evidence>
<dbReference type="InterPro" id="IPR047129">
    <property type="entry name" value="PPA2-like"/>
</dbReference>
<dbReference type="VEuPathDB" id="CryptoDB:cand_038040"/>
<sequence length="347" mass="39616">MLQSEYPPNELTSFEQIKEKGDLLNSTEPTINGFTLDLKENESFDIDICIEKLLACKPLSSKNIKSLCSKLKEILINEANVQIVKCPVTIAGDIHGQFFDLLELFRIGGMPPDVNYLFLGDYVDRGYHSIECICLIMALKIRYKDRITILRGNHECRHISQIYGFYDECLRKYGSASIWHELTDVFDYLPLGALVEHHIFCDHGGLSPNANTIDYINSINRFQEIPHEGPMCDLLWSDPDEKNGWSMSPRGAGYVFGPDVSQKFIHTNGLSTICRAHQLTMDGYTWAHDDNVVTVFSAPNYCYRCGNQAALMELDEFENKQFLTFDTAPRRGEARKNIQNTIPQYFL</sequence>
<comment type="catalytic activity">
    <reaction evidence="4">
        <text>O-phospho-L-threonyl-[protein] + H2O = L-threonyl-[protein] + phosphate</text>
        <dbReference type="Rhea" id="RHEA:47004"/>
        <dbReference type="Rhea" id="RHEA-COMP:11060"/>
        <dbReference type="Rhea" id="RHEA-COMP:11605"/>
        <dbReference type="ChEBI" id="CHEBI:15377"/>
        <dbReference type="ChEBI" id="CHEBI:30013"/>
        <dbReference type="ChEBI" id="CHEBI:43474"/>
        <dbReference type="ChEBI" id="CHEBI:61977"/>
        <dbReference type="EC" id="3.1.3.16"/>
    </reaction>
</comment>
<keyword evidence="1" id="KW-0479">Metal-binding</keyword>
<proteinExistence type="inferred from homology"/>
<keyword evidence="7" id="KW-1185">Reference proteome</keyword>
<evidence type="ECO:0000256" key="4">
    <source>
        <dbReference type="RuleBase" id="RU004273"/>
    </source>
</evidence>
<dbReference type="AlphaFoldDB" id="A0A1J4MY49"/>
<name>A0A1J4MY49_9CRYT</name>
<accession>A0A1J4MY49</accession>
<dbReference type="InterPro" id="IPR029052">
    <property type="entry name" value="Metallo-depent_PP-like"/>
</dbReference>
<dbReference type="PANTHER" id="PTHR45619">
    <property type="entry name" value="SERINE/THREONINE-PROTEIN PHOSPHATASE PP2A-RELATED"/>
    <property type="match status" value="1"/>
</dbReference>
<protein>
    <recommendedName>
        <fullName evidence="4">Serine/threonine-protein phosphatase</fullName>
        <ecNumber evidence="4">3.1.3.16</ecNumber>
    </recommendedName>
</protein>
<evidence type="ECO:0000313" key="6">
    <source>
        <dbReference type="EMBL" id="OII77996.1"/>
    </source>
</evidence>
<evidence type="ECO:0000256" key="2">
    <source>
        <dbReference type="ARBA" id="ARBA00022801"/>
    </source>
</evidence>
<comment type="caution">
    <text evidence="6">The sequence shown here is derived from an EMBL/GenBank/DDBJ whole genome shotgun (WGS) entry which is preliminary data.</text>
</comment>
<dbReference type="EMBL" id="LRBS01000011">
    <property type="protein sequence ID" value="OII77996.1"/>
    <property type="molecule type" value="Genomic_DNA"/>
</dbReference>
<dbReference type="PRINTS" id="PR00114">
    <property type="entry name" value="STPHPHTASE"/>
</dbReference>
<keyword evidence="2 4" id="KW-0378">Hydrolase</keyword>
<dbReference type="SUPFAM" id="SSF56300">
    <property type="entry name" value="Metallo-dependent phosphatases"/>
    <property type="match status" value="1"/>
</dbReference>